<keyword evidence="3" id="KW-1185">Reference proteome</keyword>
<dbReference type="Proteomes" id="UP000073492">
    <property type="component" value="Unassembled WGS sequence"/>
</dbReference>
<evidence type="ECO:0000313" key="3">
    <source>
        <dbReference type="Proteomes" id="UP000073492"/>
    </source>
</evidence>
<dbReference type="Gene3D" id="1.25.40.10">
    <property type="entry name" value="Tetratricopeptide repeat domain"/>
    <property type="match status" value="1"/>
</dbReference>
<dbReference type="OrthoDB" id="5328412at2759"/>
<sequence>MLAMGIKAKKIASTQVPEKLKPHAQTHHPPRSEQCLQGSEHQGQGSNRYRTSKSIDRLEIGDMGSGKPKQFSRPPPKKKPAKASALESADDCQEAADYEEAAGGKHRAGDPVKSGRAFARALEVYDKGLAKHPNSFDLAYNKARLQLELSQHENLLGHIGVPLLEWLQLTLESHRYALRLSEENPDVLFNTAQVLASLAEQLGEDDAEAEAVQALQEALELLSSCLSRQEMMYEQHRLDFPDTEDGGVALDDSVRQQPSAPAEDTDMGEQSAIVETPVGPSDLLDTVHASLSALTTLVPLADEAALQNLGDMARQLTESKAPDYLKLLPAEEQNKAHFSIAVSRAAFIAAYASAQFEHHVIELETYVERLESFDFLNKERHVDALVAEAESRTELVLSIIDRFGEASNMPAALCWKQLTSCQDLLSKATKLNSEEAQKSKAEIYQSKGDIELLRHRIIHIPKTDLADGIRSSAPTLIQNAQTFYKGAVGNAKALGDDAVEGEAQQRWNVARAIAALMYDGPTLDDSITGALMEGLEECVEEGFISEQLADAIINAKGASRS</sequence>
<proteinExistence type="predicted"/>
<feature type="region of interest" description="Disordered" evidence="1">
    <location>
        <begin position="244"/>
        <end position="269"/>
    </location>
</feature>
<name>A0A139I7V6_9PEZI</name>
<feature type="compositionally biased region" description="Polar residues" evidence="1">
    <location>
        <begin position="34"/>
        <end position="49"/>
    </location>
</feature>
<evidence type="ECO:0000256" key="1">
    <source>
        <dbReference type="SAM" id="MobiDB-lite"/>
    </source>
</evidence>
<accession>A0A139I7V6</accession>
<organism evidence="2 3">
    <name type="scientific">Pseudocercospora musae</name>
    <dbReference type="NCBI Taxonomy" id="113226"/>
    <lineage>
        <taxon>Eukaryota</taxon>
        <taxon>Fungi</taxon>
        <taxon>Dikarya</taxon>
        <taxon>Ascomycota</taxon>
        <taxon>Pezizomycotina</taxon>
        <taxon>Dothideomycetes</taxon>
        <taxon>Dothideomycetidae</taxon>
        <taxon>Mycosphaerellales</taxon>
        <taxon>Mycosphaerellaceae</taxon>
        <taxon>Pseudocercospora</taxon>
    </lineage>
</organism>
<protein>
    <submittedName>
        <fullName evidence="2">Uncharacterized protein</fullName>
    </submittedName>
</protein>
<evidence type="ECO:0000313" key="2">
    <source>
        <dbReference type="EMBL" id="KXT10827.1"/>
    </source>
</evidence>
<gene>
    <name evidence="2" type="ORF">AC579_1945</name>
</gene>
<comment type="caution">
    <text evidence="2">The sequence shown here is derived from an EMBL/GenBank/DDBJ whole genome shotgun (WGS) entry which is preliminary data.</text>
</comment>
<dbReference type="InterPro" id="IPR011990">
    <property type="entry name" value="TPR-like_helical_dom_sf"/>
</dbReference>
<dbReference type="AlphaFoldDB" id="A0A139I7V6"/>
<dbReference type="SUPFAM" id="SSF48452">
    <property type="entry name" value="TPR-like"/>
    <property type="match status" value="1"/>
</dbReference>
<feature type="compositionally biased region" description="Acidic residues" evidence="1">
    <location>
        <begin position="88"/>
        <end position="100"/>
    </location>
</feature>
<dbReference type="EMBL" id="LFZO01000236">
    <property type="protein sequence ID" value="KXT10827.1"/>
    <property type="molecule type" value="Genomic_DNA"/>
</dbReference>
<feature type="region of interest" description="Disordered" evidence="1">
    <location>
        <begin position="1"/>
        <end position="112"/>
    </location>
</feature>
<reference evidence="2 3" key="1">
    <citation type="submission" date="2015-07" db="EMBL/GenBank/DDBJ databases">
        <title>Comparative genomics of the Sigatoka disease complex on banana suggests a link between parallel evolutionary changes in Pseudocercospora fijiensis and Pseudocercospora eumusae and increased virulence on the banana host.</title>
        <authorList>
            <person name="Chang T.-C."/>
            <person name="Salvucci A."/>
            <person name="Crous P.W."/>
            <person name="Stergiopoulos I."/>
        </authorList>
    </citation>
    <scope>NUCLEOTIDE SEQUENCE [LARGE SCALE GENOMIC DNA]</scope>
    <source>
        <strain evidence="2 3">CBS 116634</strain>
    </source>
</reference>